<protein>
    <recommendedName>
        <fullName evidence="4">DUF4219 domain-containing protein</fullName>
    </recommendedName>
</protein>
<dbReference type="Proteomes" id="UP000818029">
    <property type="component" value="Chromosome D11"/>
</dbReference>
<evidence type="ECO:0008006" key="4">
    <source>
        <dbReference type="Google" id="ProtNLM"/>
    </source>
</evidence>
<proteinExistence type="predicted"/>
<dbReference type="GeneID" id="121223498"/>
<evidence type="ECO:0000313" key="3">
    <source>
        <dbReference type="RefSeq" id="XP_040960978.1"/>
    </source>
</evidence>
<reference evidence="2" key="1">
    <citation type="journal article" date="2020" name="Nat. Genet.">
        <title>Genomic diversifications of five Gossypium allopolyploid species and their impact on cotton improvement.</title>
        <authorList>
            <person name="Chen Z.J."/>
            <person name="Sreedasyam A."/>
            <person name="Ando A."/>
            <person name="Song Q."/>
            <person name="De Santiago L.M."/>
            <person name="Hulse-Kemp A.M."/>
            <person name="Ding M."/>
            <person name="Ye W."/>
            <person name="Kirkbride R.C."/>
            <person name="Jenkins J."/>
            <person name="Plott C."/>
            <person name="Lovell J."/>
            <person name="Lin Y.M."/>
            <person name="Vaughn R."/>
            <person name="Liu B."/>
            <person name="Simpson S."/>
            <person name="Scheffler B.E."/>
            <person name="Wen L."/>
            <person name="Saski C.A."/>
            <person name="Grover C.E."/>
            <person name="Hu G."/>
            <person name="Conover J.L."/>
            <person name="Carlson J.W."/>
            <person name="Shu S."/>
            <person name="Boston L.B."/>
            <person name="Williams M."/>
            <person name="Peterson D.G."/>
            <person name="McGee K."/>
            <person name="Jones D.C."/>
            <person name="Wendel J.F."/>
            <person name="Stelly D.M."/>
            <person name="Grimwood J."/>
            <person name="Schmutz J."/>
        </authorList>
    </citation>
    <scope>NUCLEOTIDE SEQUENCE [LARGE SCALE GENOMIC DNA]</scope>
    <source>
        <strain evidence="2">cv. TM-1</strain>
    </source>
</reference>
<organism evidence="2 3">
    <name type="scientific">Gossypium hirsutum</name>
    <name type="common">Upland cotton</name>
    <name type="synonym">Gossypium mexicanum</name>
    <dbReference type="NCBI Taxonomy" id="3635"/>
    <lineage>
        <taxon>Eukaryota</taxon>
        <taxon>Viridiplantae</taxon>
        <taxon>Streptophyta</taxon>
        <taxon>Embryophyta</taxon>
        <taxon>Tracheophyta</taxon>
        <taxon>Spermatophyta</taxon>
        <taxon>Magnoliopsida</taxon>
        <taxon>eudicotyledons</taxon>
        <taxon>Gunneridae</taxon>
        <taxon>Pentapetalae</taxon>
        <taxon>rosids</taxon>
        <taxon>malvids</taxon>
        <taxon>Malvales</taxon>
        <taxon>Malvaceae</taxon>
        <taxon>Malvoideae</taxon>
        <taxon>Gossypium</taxon>
    </lineage>
</organism>
<evidence type="ECO:0000313" key="2">
    <source>
        <dbReference type="Proteomes" id="UP000818029"/>
    </source>
</evidence>
<dbReference type="PANTHER" id="PTHR35317:SF11">
    <property type="entry name" value="CCHC-TYPE DOMAIN-CONTAINING PROTEIN"/>
    <property type="match status" value="1"/>
</dbReference>
<gene>
    <name evidence="3" type="primary">LOC121223498</name>
</gene>
<dbReference type="Pfam" id="PF14223">
    <property type="entry name" value="Retrotran_gag_2"/>
    <property type="match status" value="1"/>
</dbReference>
<sequence>MEGGSSFSVAAPPVFDGDNYQIWAVRMETYLEALDLWEPVEEDYEVPPLPANPTVAQIKAQKEKKTRKSKAKACLFAAVSQMIFTRIMSLKSGKEIWNYLKAEYEGDERIRGMKVLNLIRDFELQKMKESESVKEYSDRLLSIANKVRLLGSELNDSRIVEKLLVTVPEKFEATITTLENTKDLSKISLAELLNALQAQEQRRSMRQEGVIEGALPVKHQDNNRYKKKKNFKNQSTSRENSSGNYQKRKRGGVKKSYPPCHHCEKKGHPPF</sequence>
<dbReference type="RefSeq" id="XP_040960978.1">
    <property type="nucleotide sequence ID" value="XM_041105044.1"/>
</dbReference>
<feature type="region of interest" description="Disordered" evidence="1">
    <location>
        <begin position="225"/>
        <end position="271"/>
    </location>
</feature>
<accession>A0ABM3B1Q0</accession>
<name>A0ABM3B1Q0_GOSHI</name>
<dbReference type="PANTHER" id="PTHR35317">
    <property type="entry name" value="OS04G0629600 PROTEIN"/>
    <property type="match status" value="1"/>
</dbReference>
<feature type="compositionally biased region" description="Polar residues" evidence="1">
    <location>
        <begin position="234"/>
        <end position="245"/>
    </location>
</feature>
<evidence type="ECO:0000256" key="1">
    <source>
        <dbReference type="SAM" id="MobiDB-lite"/>
    </source>
</evidence>
<keyword evidence="2" id="KW-1185">Reference proteome</keyword>
<reference evidence="3" key="2">
    <citation type="submission" date="2025-08" db="UniProtKB">
        <authorList>
            <consortium name="RefSeq"/>
        </authorList>
    </citation>
    <scope>IDENTIFICATION</scope>
</reference>